<dbReference type="AlphaFoldDB" id="A0A3N6MJN6"/>
<evidence type="ECO:0000313" key="4">
    <source>
        <dbReference type="EMBL" id="RQG96071.1"/>
    </source>
</evidence>
<sequence length="144" mass="16117">MRGGWDATDTLSLSTVAEDHQIRAGAKARITTADCVLLVQERHADGSPFWTLPGGGVMPDESLTQGLRRELREELDCPITIGTPRETVWYAHASDTHTLTAYRIFDCYLLSDPRPNFAEGISDYQWVPRDAVPPTTLPQFRFVL</sequence>
<name>A0A3N6MJN6_NATCH</name>
<gene>
    <name evidence="4" type="ORF">EA473_07630</name>
</gene>
<keyword evidence="5" id="KW-1185">Reference proteome</keyword>
<comment type="cofactor">
    <cofactor evidence="1">
        <name>Mg(2+)</name>
        <dbReference type="ChEBI" id="CHEBI:18420"/>
    </cofactor>
</comment>
<evidence type="ECO:0000259" key="3">
    <source>
        <dbReference type="PROSITE" id="PS51462"/>
    </source>
</evidence>
<dbReference type="GO" id="GO:0016787">
    <property type="term" value="F:hydrolase activity"/>
    <property type="evidence" value="ECO:0007669"/>
    <property type="project" value="UniProtKB-KW"/>
</dbReference>
<evidence type="ECO:0000256" key="1">
    <source>
        <dbReference type="ARBA" id="ARBA00001946"/>
    </source>
</evidence>
<dbReference type="InterPro" id="IPR015797">
    <property type="entry name" value="NUDIX_hydrolase-like_dom_sf"/>
</dbReference>
<dbReference type="PROSITE" id="PS51462">
    <property type="entry name" value="NUDIX"/>
    <property type="match status" value="1"/>
</dbReference>
<dbReference type="PANTHER" id="PTHR43046:SF16">
    <property type="entry name" value="ADP-RIBOSE PYROPHOSPHATASE YJHB-RELATED"/>
    <property type="match status" value="1"/>
</dbReference>
<keyword evidence="2 4" id="KW-0378">Hydrolase</keyword>
<reference evidence="4 5" key="1">
    <citation type="submission" date="2018-10" db="EMBL/GenBank/DDBJ databases">
        <title>Natrarchaeobius chitinivorans gen. nov., sp. nov., and Natrarchaeobius haloalkaliphilus sp. nov., alkaliphilic, chitin-utilizing haloarchaea from hypersaline alkaline lakes.</title>
        <authorList>
            <person name="Sorokin D.Y."/>
            <person name="Elcheninov A.G."/>
            <person name="Kostrikina N.A."/>
            <person name="Bale N.J."/>
            <person name="Sinninghe Damste J.S."/>
            <person name="Khijniak T.V."/>
            <person name="Kublanov I.V."/>
            <person name="Toshchakov S.V."/>
        </authorList>
    </citation>
    <scope>NUCLEOTIDE SEQUENCE [LARGE SCALE GENOMIC DNA]</scope>
    <source>
        <strain evidence="4 5">AArcht4T</strain>
    </source>
</reference>
<dbReference type="SUPFAM" id="SSF55811">
    <property type="entry name" value="Nudix"/>
    <property type="match status" value="1"/>
</dbReference>
<dbReference type="EMBL" id="REGA01000004">
    <property type="protein sequence ID" value="RQG96071.1"/>
    <property type="molecule type" value="Genomic_DNA"/>
</dbReference>
<feature type="domain" description="Nudix hydrolase" evidence="3">
    <location>
        <begin position="21"/>
        <end position="144"/>
    </location>
</feature>
<dbReference type="Gene3D" id="3.90.79.10">
    <property type="entry name" value="Nucleoside Triphosphate Pyrophosphohydrolase"/>
    <property type="match status" value="1"/>
</dbReference>
<evidence type="ECO:0000313" key="5">
    <source>
        <dbReference type="Proteomes" id="UP000282323"/>
    </source>
</evidence>
<organism evidence="4 5">
    <name type="scientific">Natrarchaeobius chitinivorans</name>
    <dbReference type="NCBI Taxonomy" id="1679083"/>
    <lineage>
        <taxon>Archaea</taxon>
        <taxon>Methanobacteriati</taxon>
        <taxon>Methanobacteriota</taxon>
        <taxon>Stenosarchaea group</taxon>
        <taxon>Halobacteria</taxon>
        <taxon>Halobacteriales</taxon>
        <taxon>Natrialbaceae</taxon>
        <taxon>Natrarchaeobius</taxon>
    </lineage>
</organism>
<proteinExistence type="predicted"/>
<dbReference type="Pfam" id="PF00293">
    <property type="entry name" value="NUDIX"/>
    <property type="match status" value="1"/>
</dbReference>
<evidence type="ECO:0000256" key="2">
    <source>
        <dbReference type="ARBA" id="ARBA00022801"/>
    </source>
</evidence>
<protein>
    <submittedName>
        <fullName evidence="4">NUDIX hydrolase</fullName>
    </submittedName>
</protein>
<dbReference type="PANTHER" id="PTHR43046">
    <property type="entry name" value="GDP-MANNOSE MANNOSYL HYDROLASE"/>
    <property type="match status" value="1"/>
</dbReference>
<accession>A0A3N6MJN6</accession>
<comment type="caution">
    <text evidence="4">The sequence shown here is derived from an EMBL/GenBank/DDBJ whole genome shotgun (WGS) entry which is preliminary data.</text>
</comment>
<dbReference type="Proteomes" id="UP000282323">
    <property type="component" value="Unassembled WGS sequence"/>
</dbReference>
<dbReference type="InterPro" id="IPR000086">
    <property type="entry name" value="NUDIX_hydrolase_dom"/>
</dbReference>